<proteinExistence type="predicted"/>
<dbReference type="EMBL" id="VJVZ01000017">
    <property type="protein sequence ID" value="TRW21893.1"/>
    <property type="molecule type" value="Genomic_DNA"/>
</dbReference>
<organism evidence="2 3">
    <name type="scientific">Flavobacterium zepuense</name>
    <dbReference type="NCBI Taxonomy" id="2593302"/>
    <lineage>
        <taxon>Bacteria</taxon>
        <taxon>Pseudomonadati</taxon>
        <taxon>Bacteroidota</taxon>
        <taxon>Flavobacteriia</taxon>
        <taxon>Flavobacteriales</taxon>
        <taxon>Flavobacteriaceae</taxon>
        <taxon>Flavobacterium</taxon>
    </lineage>
</organism>
<feature type="transmembrane region" description="Helical" evidence="1">
    <location>
        <begin position="16"/>
        <end position="35"/>
    </location>
</feature>
<gene>
    <name evidence="2" type="ORF">FMM05_19730</name>
</gene>
<feature type="transmembrane region" description="Helical" evidence="1">
    <location>
        <begin position="201"/>
        <end position="223"/>
    </location>
</feature>
<feature type="transmembrane region" description="Helical" evidence="1">
    <location>
        <begin position="145"/>
        <end position="163"/>
    </location>
</feature>
<dbReference type="Pfam" id="PF14093">
    <property type="entry name" value="DUF4271"/>
    <property type="match status" value="1"/>
</dbReference>
<dbReference type="RefSeq" id="WP_143375148.1">
    <property type="nucleotide sequence ID" value="NZ_VJVZ01000017.1"/>
</dbReference>
<evidence type="ECO:0000313" key="2">
    <source>
        <dbReference type="EMBL" id="TRW21893.1"/>
    </source>
</evidence>
<feature type="transmembrane region" description="Helical" evidence="1">
    <location>
        <begin position="169"/>
        <end position="189"/>
    </location>
</feature>
<dbReference type="Proteomes" id="UP000320643">
    <property type="component" value="Unassembled WGS sequence"/>
</dbReference>
<dbReference type="OrthoDB" id="1438590at2"/>
<name>A0A552UUH6_9FLAO</name>
<dbReference type="AlphaFoldDB" id="A0A552UUH6"/>
<dbReference type="InterPro" id="IPR025367">
    <property type="entry name" value="DUF4271"/>
</dbReference>
<accession>A0A552UUH6</accession>
<feature type="transmembrane region" description="Helical" evidence="1">
    <location>
        <begin position="101"/>
        <end position="121"/>
    </location>
</feature>
<keyword evidence="3" id="KW-1185">Reference proteome</keyword>
<protein>
    <submittedName>
        <fullName evidence="2">DUF4271 domain-containing protein</fullName>
    </submittedName>
</protein>
<keyword evidence="1" id="KW-0472">Membrane</keyword>
<comment type="caution">
    <text evidence="2">The sequence shown here is derived from an EMBL/GenBank/DDBJ whole genome shotgun (WGS) entry which is preliminary data.</text>
</comment>
<reference evidence="2 3" key="1">
    <citation type="submission" date="2019-07" db="EMBL/GenBank/DDBJ databases">
        <title>Flavobacterium sp. nov., isolated from glacier ice.</title>
        <authorList>
            <person name="Liu Q."/>
            <person name="Xin Y.-H."/>
        </authorList>
    </citation>
    <scope>NUCLEOTIDE SEQUENCE [LARGE SCALE GENOMIC DNA]</scope>
    <source>
        <strain evidence="2 3">ZT4R6</strain>
    </source>
</reference>
<sequence length="226" mass="26634">MNDLVFNERIIGSKDWATFLFIFCFAVVAINRSVFEARFAEFIKLAYSNKYTKIYKDSSNLLSWFTISFFVVQVISFAFILQFVLCHFDEGHFKEQDKTSWILFIQLFTLIAFFILAKYLVEKIIATSFSIEEFNEQFNLQKVNYRTYIGLLLLPINVILFYNNGLHSIVLYAILALVAGTSVISYMVSLRNYQNLILGKLFYFILYLCALEIAPYYFMYYWFTNG</sequence>
<feature type="transmembrane region" description="Helical" evidence="1">
    <location>
        <begin position="61"/>
        <end position="81"/>
    </location>
</feature>
<evidence type="ECO:0000256" key="1">
    <source>
        <dbReference type="SAM" id="Phobius"/>
    </source>
</evidence>
<keyword evidence="1" id="KW-1133">Transmembrane helix</keyword>
<keyword evidence="1" id="KW-0812">Transmembrane</keyword>
<evidence type="ECO:0000313" key="3">
    <source>
        <dbReference type="Proteomes" id="UP000320643"/>
    </source>
</evidence>